<dbReference type="NCBIfam" id="NF001809">
    <property type="entry name" value="PRK00528.1"/>
    <property type="match status" value="1"/>
</dbReference>
<dbReference type="RefSeq" id="WP_111386631.1">
    <property type="nucleotide sequence ID" value="NZ_NPEW01000179.1"/>
</dbReference>
<dbReference type="EMBL" id="UWOC01000206">
    <property type="protein sequence ID" value="VCU11626.1"/>
    <property type="molecule type" value="Genomic_DNA"/>
</dbReference>
<dbReference type="InterPro" id="IPR002150">
    <property type="entry name" value="Ribosomal_bL31"/>
</dbReference>
<dbReference type="Proteomes" id="UP000438991">
    <property type="component" value="Unassembled WGS sequence"/>
</dbReference>
<protein>
    <recommendedName>
        <fullName evidence="8 9">Large ribosomal subunit protein bL31</fullName>
    </recommendedName>
</protein>
<evidence type="ECO:0000256" key="6">
    <source>
        <dbReference type="ARBA" id="ARBA00022980"/>
    </source>
</evidence>
<comment type="subunit">
    <text evidence="3 9">Part of the 50S ribosomal subunit.</text>
</comment>
<evidence type="ECO:0000256" key="8">
    <source>
        <dbReference type="ARBA" id="ARBA00035687"/>
    </source>
</evidence>
<evidence type="ECO:0000256" key="1">
    <source>
        <dbReference type="ARBA" id="ARBA00003795"/>
    </source>
</evidence>
<dbReference type="SUPFAM" id="SSF143800">
    <property type="entry name" value="L28p-like"/>
    <property type="match status" value="1"/>
</dbReference>
<organism evidence="10 13">
    <name type="scientific">Rhodoplanes serenus</name>
    <dbReference type="NCBI Taxonomy" id="200615"/>
    <lineage>
        <taxon>Bacteria</taxon>
        <taxon>Pseudomonadati</taxon>
        <taxon>Pseudomonadota</taxon>
        <taxon>Alphaproteobacteria</taxon>
        <taxon>Hyphomicrobiales</taxon>
        <taxon>Nitrobacteraceae</taxon>
        <taxon>Rhodoplanes</taxon>
    </lineage>
</organism>
<dbReference type="PANTHER" id="PTHR33280">
    <property type="entry name" value="50S RIBOSOMAL PROTEIN L31, CHLOROPLASTIC"/>
    <property type="match status" value="1"/>
</dbReference>
<evidence type="ECO:0000313" key="10">
    <source>
        <dbReference type="EMBL" id="MTW18066.1"/>
    </source>
</evidence>
<keyword evidence="7 9" id="KW-0687">Ribonucleoprotein</keyword>
<evidence type="ECO:0000256" key="9">
    <source>
        <dbReference type="HAMAP-Rule" id="MF_00501"/>
    </source>
</evidence>
<gene>
    <name evidence="9 10" type="primary">rpmE</name>
    <name evidence="10" type="ORF">GJ689_17850</name>
    <name evidence="11" type="ORF">RHODGE_RHODGE_04840</name>
</gene>
<evidence type="ECO:0000256" key="7">
    <source>
        <dbReference type="ARBA" id="ARBA00023274"/>
    </source>
</evidence>
<dbReference type="PRINTS" id="PR01249">
    <property type="entry name" value="RIBOSOMALL31"/>
</dbReference>
<dbReference type="GO" id="GO:0005840">
    <property type="term" value="C:ribosome"/>
    <property type="evidence" value="ECO:0007669"/>
    <property type="project" value="UniProtKB-KW"/>
</dbReference>
<reference evidence="12" key="2">
    <citation type="submission" date="2018-10" db="EMBL/GenBank/DDBJ databases">
        <authorList>
            <person name="Peiro R."/>
            <person name="Begona"/>
            <person name="Cbmso G."/>
            <person name="Lopez M."/>
            <person name="Gonzalez S."/>
            <person name="Sacristan E."/>
            <person name="Castillo E."/>
        </authorList>
    </citation>
    <scope>NUCLEOTIDE SEQUENCE [LARGE SCALE GENOMIC DNA]</scope>
</reference>
<keyword evidence="4 9" id="KW-0699">rRNA-binding</keyword>
<reference evidence="11" key="1">
    <citation type="submission" date="2018-10" db="EMBL/GenBank/DDBJ databases">
        <authorList>
            <person name="Peiro R."/>
            <person name="Begona"/>
            <person name="Cbmso G."/>
            <person name="Lopez M."/>
            <person name="Gonzalez S."/>
            <person name="Sacristan E."/>
            <person name="Castillo E."/>
        </authorList>
    </citation>
    <scope>NUCLEOTIDE SEQUENCE</scope>
    <source>
        <strain evidence="11">Rhod_genome</strain>
    </source>
</reference>
<evidence type="ECO:0000313" key="13">
    <source>
        <dbReference type="Proteomes" id="UP000438991"/>
    </source>
</evidence>
<proteinExistence type="inferred from homology"/>
<name>A0A327K0T7_9BRAD</name>
<dbReference type="Pfam" id="PF01197">
    <property type="entry name" value="Ribosomal_L31"/>
    <property type="match status" value="1"/>
</dbReference>
<dbReference type="EMBL" id="WNKV01000014">
    <property type="protein sequence ID" value="MTW18066.1"/>
    <property type="molecule type" value="Genomic_DNA"/>
</dbReference>
<dbReference type="PROSITE" id="PS01143">
    <property type="entry name" value="RIBOSOMAL_L31"/>
    <property type="match status" value="1"/>
</dbReference>
<reference evidence="10 13" key="3">
    <citation type="submission" date="2019-11" db="EMBL/GenBank/DDBJ databases">
        <title>Whole-genome sequence of Rhodoplanes serenus DSM 18633, type strain.</title>
        <authorList>
            <person name="Kyndt J.A."/>
            <person name="Meyer T.E."/>
        </authorList>
    </citation>
    <scope>NUCLEOTIDE SEQUENCE [LARGE SCALE GENOMIC DNA]</scope>
    <source>
        <strain evidence="10 13">DSM 18633</strain>
    </source>
</reference>
<evidence type="ECO:0000313" key="11">
    <source>
        <dbReference type="EMBL" id="VCU11626.1"/>
    </source>
</evidence>
<dbReference type="NCBIfam" id="TIGR00105">
    <property type="entry name" value="L31"/>
    <property type="match status" value="1"/>
</dbReference>
<evidence type="ECO:0000256" key="2">
    <source>
        <dbReference type="ARBA" id="ARBA00009296"/>
    </source>
</evidence>
<dbReference type="GO" id="GO:0003735">
    <property type="term" value="F:structural constituent of ribosome"/>
    <property type="evidence" value="ECO:0007669"/>
    <property type="project" value="InterPro"/>
</dbReference>
<dbReference type="AlphaFoldDB" id="A0A327K0T7"/>
<comment type="similarity">
    <text evidence="2 9">Belongs to the bacterial ribosomal protein bL31 family. Type A subfamily.</text>
</comment>
<evidence type="ECO:0000256" key="3">
    <source>
        <dbReference type="ARBA" id="ARBA00011838"/>
    </source>
</evidence>
<evidence type="ECO:0000256" key="4">
    <source>
        <dbReference type="ARBA" id="ARBA00022730"/>
    </source>
</evidence>
<dbReference type="GO" id="GO:0006412">
    <property type="term" value="P:translation"/>
    <property type="evidence" value="ECO:0007669"/>
    <property type="project" value="UniProtKB-UniRule"/>
</dbReference>
<dbReference type="Gene3D" id="4.10.830.30">
    <property type="entry name" value="Ribosomal protein L31"/>
    <property type="match status" value="1"/>
</dbReference>
<dbReference type="GO" id="GO:1990904">
    <property type="term" value="C:ribonucleoprotein complex"/>
    <property type="evidence" value="ECO:0007669"/>
    <property type="project" value="UniProtKB-KW"/>
</dbReference>
<evidence type="ECO:0000256" key="5">
    <source>
        <dbReference type="ARBA" id="ARBA00022884"/>
    </source>
</evidence>
<evidence type="ECO:0000313" key="12">
    <source>
        <dbReference type="Proteomes" id="UP000289200"/>
    </source>
</evidence>
<sequence>MKPDIHPQYHTVKVIMTDGTEFNTRTTWGQAGDTLRLDIDPKSHPAWTGGSQQLLDRGGRVSRFQKKFSGLGLK</sequence>
<dbReference type="OrthoDB" id="9803251at2"/>
<keyword evidence="6 9" id="KW-0689">Ribosomal protein</keyword>
<dbReference type="InterPro" id="IPR042105">
    <property type="entry name" value="Ribosomal_bL31_sf"/>
</dbReference>
<dbReference type="InterPro" id="IPR034704">
    <property type="entry name" value="Ribosomal_bL28/bL31-like_sf"/>
</dbReference>
<keyword evidence="12" id="KW-1185">Reference proteome</keyword>
<dbReference type="Proteomes" id="UP000289200">
    <property type="component" value="Unassembled WGS sequence"/>
</dbReference>
<comment type="caution">
    <text evidence="10">The sequence shown here is derived from an EMBL/GenBank/DDBJ whole genome shotgun (WGS) entry which is preliminary data.</text>
</comment>
<dbReference type="HAMAP" id="MF_00501">
    <property type="entry name" value="Ribosomal_bL31_1"/>
    <property type="match status" value="1"/>
</dbReference>
<dbReference type="GO" id="GO:0019843">
    <property type="term" value="F:rRNA binding"/>
    <property type="evidence" value="ECO:0007669"/>
    <property type="project" value="UniProtKB-KW"/>
</dbReference>
<keyword evidence="5 9" id="KW-0694">RNA-binding</keyword>
<accession>A0A327K0T7</accession>
<dbReference type="InterPro" id="IPR027491">
    <property type="entry name" value="Ribosomal_bL31_A"/>
</dbReference>
<comment type="caution">
    <text evidence="9">Lacks conserved residue(s) required for the propagation of feature annotation.</text>
</comment>
<dbReference type="PANTHER" id="PTHR33280:SF6">
    <property type="entry name" value="LARGE RIBOSOMAL SUBUNIT PROTEIN BL31A"/>
    <property type="match status" value="1"/>
</dbReference>
<comment type="function">
    <text evidence="1 9">Binds the 23S rRNA.</text>
</comment>